<protein>
    <submittedName>
        <fullName evidence="1">Tail fiber protein</fullName>
    </submittedName>
</protein>
<name>A0A2K9VAJ3_9CAUD</name>
<keyword evidence="2" id="KW-1185">Reference proteome</keyword>
<organism evidence="1 2">
    <name type="scientific">Klebsiella phage vB_KpnM_KpS110</name>
    <dbReference type="NCBI Taxonomy" id="2079262"/>
    <lineage>
        <taxon>Viruses</taxon>
        <taxon>Duplodnaviria</taxon>
        <taxon>Heunggongvirae</taxon>
        <taxon>Uroviricota</taxon>
        <taxon>Caudoviricetes</taxon>
        <taxon>Pantevenvirales</taxon>
        <taxon>Ackermannviridae</taxon>
        <taxon>Taipeivirus</taxon>
        <taxon>Taipeivirus KpS110</taxon>
    </lineage>
</organism>
<dbReference type="Proteomes" id="UP000241603">
    <property type="component" value="Segment"/>
</dbReference>
<dbReference type="EMBL" id="MG770379">
    <property type="protein sequence ID" value="AUV59230.1"/>
    <property type="molecule type" value="Genomic_DNA"/>
</dbReference>
<evidence type="ECO:0000313" key="1">
    <source>
        <dbReference type="EMBL" id="AUV59230.1"/>
    </source>
</evidence>
<gene>
    <name evidence="1" type="ORF">kps110_114</name>
</gene>
<accession>A0A2K9VAJ3</accession>
<sequence>MARNVEEIFGGVVVAPHQIPFKYTSTNGGETFLSLPFFPITGFVTINSGVQVPIDNFEIDGNTLNLGRELEAGDVVFCLFDKIMSPQDASNNAVRIYKFLSVGGETEFTPDFTAYGVQSLYIDGKYKTPGEDYNYFKTSGKVVLDTALPTGVWVVAEMNIKQNIPALAGNDGASNIGTSTGATVETRLTTLDSEVDSLGSGDGLKMVGRCASVSSLRLIEPDVNGQWIVLEKAISSGQIINEVLTYDASDVTSSDNGYSVFVTAGGKRWKADLSKGYNPLFLLGAVGYESISSCINKIAYDLAVLWGNKKGVIDYCTTIRIPGKTRGETRYNVTGAIHIPSFVTLKMDVDTYFDYYTVTNTDGIVIDNSYFPMLLDSAYDTSSTARPRSVLLWETERDIFIGGRLVLTHPIGSERTSNAGITIGNTVTGFIDVRGCRVRNFESLGFYYGIKINPIDNYINTFDGFHLGRNNYGVAVLGDTKNNAGERFLFRDGTLADSDSDLIYVENNAFELFFHGCSLDYPTGDLVKITKNGNTYISFNQCHIEGVQGMLVNVTASTSFPKYGKKIVFSNSILDLGSGQVAPALWNKTWAFSSVINTYLLIEKSCRVWTSTSTMSHAKTAYQSLIVSGQPANNAIVIDFPQNIEDLLDASTVLLGKFNPTGEDKRVISTNRFSGTEGAAYNPSVSAADQWGWYAVNGAWTYSPVDTNDNDGLQSISLTSDNVSNVYYLICALPYSVMSQEKFRALGAIKVASGYSGNVNVSCLVEARSLLTMNSASVSETTLATTYSPAIDLAAIAEANGRIDKFQGFCTQAGQVNSFSNSTHPMQYVRVGLRITGFTGTISLKLPTVTSHRLLGS</sequence>
<evidence type="ECO:0000313" key="2">
    <source>
        <dbReference type="Proteomes" id="UP000241603"/>
    </source>
</evidence>
<proteinExistence type="predicted"/>
<reference evidence="1 2" key="1">
    <citation type="submission" date="2018-01" db="EMBL/GenBank/DDBJ databases">
        <title>Complete genome of Klebsiella pneumoniae bacteriophage vB_KpnM_KpS110.</title>
        <authorList>
            <person name="Verevkin V.V."/>
            <person name="Solovieva E.V."/>
            <person name="Krasilnikova V.M."/>
            <person name="Kislichkina A.A."/>
            <person name="Volozhantsev N.V."/>
        </authorList>
    </citation>
    <scope>NUCLEOTIDE SEQUENCE [LARGE SCALE GENOMIC DNA]</scope>
</reference>